<name>A0A2A3Z9Y1_BREAU</name>
<organism evidence="1 2">
    <name type="scientific">Brevibacterium aurantiacum</name>
    <dbReference type="NCBI Taxonomy" id="273384"/>
    <lineage>
        <taxon>Bacteria</taxon>
        <taxon>Bacillati</taxon>
        <taxon>Actinomycetota</taxon>
        <taxon>Actinomycetes</taxon>
        <taxon>Micrococcales</taxon>
        <taxon>Brevibacteriaceae</taxon>
        <taxon>Brevibacterium</taxon>
    </lineage>
</organism>
<dbReference type="RefSeq" id="WP_096161161.1">
    <property type="nucleotide sequence ID" value="NZ_NRGO01000026.1"/>
</dbReference>
<accession>A0A2A3Z9Y1</accession>
<reference evidence="1 2" key="1">
    <citation type="journal article" date="2017" name="Elife">
        <title>Extensive horizontal gene transfer in cheese-associated bacteria.</title>
        <authorList>
            <person name="Bonham K.S."/>
            <person name="Wolfe B.E."/>
            <person name="Dutton R.J."/>
        </authorList>
    </citation>
    <scope>NUCLEOTIDE SEQUENCE [LARGE SCALE GENOMIC DNA]</scope>
    <source>
        <strain evidence="1 2">900_6</strain>
    </source>
</reference>
<gene>
    <name evidence="1" type="ORF">CIK62_16550</name>
</gene>
<protein>
    <submittedName>
        <fullName evidence="1">Uncharacterized protein</fullName>
    </submittedName>
</protein>
<dbReference type="AlphaFoldDB" id="A0A2A3Z9Y1"/>
<evidence type="ECO:0000313" key="2">
    <source>
        <dbReference type="Proteomes" id="UP000217720"/>
    </source>
</evidence>
<proteinExistence type="predicted"/>
<dbReference type="EMBL" id="NRGO01000026">
    <property type="protein sequence ID" value="PCC48812.1"/>
    <property type="molecule type" value="Genomic_DNA"/>
</dbReference>
<dbReference type="Proteomes" id="UP000217720">
    <property type="component" value="Unassembled WGS sequence"/>
</dbReference>
<sequence>MKADRSQVENRIRAAIQTLLADEIPIGMNRDITSLCDLAGVPRATMYRTYPHLKAIFEEQRLHLQDATPTTNTGADTRQKIRPENDQLQLKLAAMTNKVHELEYFKSTALSRLAAQHEEILRLRSHHTKDDNVQSIW</sequence>
<comment type="caution">
    <text evidence="1">The sequence shown here is derived from an EMBL/GenBank/DDBJ whole genome shotgun (WGS) entry which is preliminary data.</text>
</comment>
<evidence type="ECO:0000313" key="1">
    <source>
        <dbReference type="EMBL" id="PCC48812.1"/>
    </source>
</evidence>